<keyword evidence="2" id="KW-1185">Reference proteome</keyword>
<gene>
    <name evidence="1" type="ORF">RU93_GL000040</name>
</gene>
<name>A0A1L8QX86_9ENTE</name>
<accession>A0A1L8QX86</accession>
<protein>
    <submittedName>
        <fullName evidence="1">Uncharacterized protein</fullName>
    </submittedName>
</protein>
<evidence type="ECO:0000313" key="2">
    <source>
        <dbReference type="Proteomes" id="UP000182149"/>
    </source>
</evidence>
<organism evidence="1 2">
    <name type="scientific">Enterococcus aquimarinus</name>
    <dbReference type="NCBI Taxonomy" id="328396"/>
    <lineage>
        <taxon>Bacteria</taxon>
        <taxon>Bacillati</taxon>
        <taxon>Bacillota</taxon>
        <taxon>Bacilli</taxon>
        <taxon>Lactobacillales</taxon>
        <taxon>Enterococcaceae</taxon>
        <taxon>Enterococcus</taxon>
    </lineage>
</organism>
<dbReference type="Proteomes" id="UP000182149">
    <property type="component" value="Unassembled WGS sequence"/>
</dbReference>
<dbReference type="AlphaFoldDB" id="A0A1L8QX86"/>
<reference evidence="1 2" key="1">
    <citation type="submission" date="2014-12" db="EMBL/GenBank/DDBJ databases">
        <title>Draft genome sequences of 29 type strains of Enterococci.</title>
        <authorList>
            <person name="Zhong Z."/>
            <person name="Sun Z."/>
            <person name="Liu W."/>
            <person name="Zhang W."/>
            <person name="Zhang H."/>
        </authorList>
    </citation>
    <scope>NUCLEOTIDE SEQUENCE [LARGE SCALE GENOMIC DNA]</scope>
    <source>
        <strain evidence="1 2">DSM 17690</strain>
    </source>
</reference>
<comment type="caution">
    <text evidence="1">The sequence shown here is derived from an EMBL/GenBank/DDBJ whole genome shotgun (WGS) entry which is preliminary data.</text>
</comment>
<dbReference type="EMBL" id="JXKD01000001">
    <property type="protein sequence ID" value="OJG12110.1"/>
    <property type="molecule type" value="Genomic_DNA"/>
</dbReference>
<sequence>MNNKILIETLDYSTTIVVKDIFLIKDIFNYECYKLIKLNELAK</sequence>
<evidence type="ECO:0000313" key="1">
    <source>
        <dbReference type="EMBL" id="OJG12110.1"/>
    </source>
</evidence>
<proteinExistence type="predicted"/>